<evidence type="ECO:0000256" key="2">
    <source>
        <dbReference type="ARBA" id="ARBA00007868"/>
    </source>
</evidence>
<name>A0AAE2ZQW2_9HYPH</name>
<evidence type="ECO:0000256" key="7">
    <source>
        <dbReference type="ARBA" id="ARBA00022676"/>
    </source>
</evidence>
<evidence type="ECO:0000256" key="8">
    <source>
        <dbReference type="ARBA" id="ARBA00022679"/>
    </source>
</evidence>
<evidence type="ECO:0000256" key="9">
    <source>
        <dbReference type="ARBA" id="ARBA00023098"/>
    </source>
</evidence>
<dbReference type="GO" id="GO:0008915">
    <property type="term" value="F:lipid-A-disaccharide synthase activity"/>
    <property type="evidence" value="ECO:0007669"/>
    <property type="project" value="UniProtKB-UniRule"/>
</dbReference>
<evidence type="ECO:0000256" key="6">
    <source>
        <dbReference type="ARBA" id="ARBA00022556"/>
    </source>
</evidence>
<evidence type="ECO:0000256" key="5">
    <source>
        <dbReference type="ARBA" id="ARBA00022516"/>
    </source>
</evidence>
<dbReference type="GO" id="GO:0005543">
    <property type="term" value="F:phospholipid binding"/>
    <property type="evidence" value="ECO:0007669"/>
    <property type="project" value="TreeGrafter"/>
</dbReference>
<dbReference type="EMBL" id="JAICBX010000006">
    <property type="protein sequence ID" value="MBW8640451.1"/>
    <property type="molecule type" value="Genomic_DNA"/>
</dbReference>
<sequence length="401" mass="43586">MGATPFKLAIVAGEVSGDNLGADLISAVKRRLEKPVELVGVGGPAMIEQGLKSIFDFQELSIIGYSAVLSSLPRLAVRIRSTIAAIVAARPDVLVIIDSPAFTHRVAAAVRKRLPDLPIVNYVCPTVWAWKPERAQAMTAYVDHVLAVYPFEKDFLADLGGPPLTYVGHRLANDPSLLAIASEQAGRRHLVESGTVSGGEEKEKVCLILPGSRKGEVRALLPDLERCAEILASRTNNVRFVIPTLPRIADEIERQTKTWSTSPEVVLHSEAKNMALARADAAIAASGTVLLELALAGIPCVSIYRLDGVARLLINRVTAWTAALPNFIADYPVVNEYINESLRPGLIARRIERLIDNTAERNQMLRDFDLVRERMRTDRPSADLAAEVVCELVNGNIQGSA</sequence>
<keyword evidence="7 12" id="KW-0328">Glycosyltransferase</keyword>
<dbReference type="NCBIfam" id="TIGR00215">
    <property type="entry name" value="lpxB"/>
    <property type="match status" value="1"/>
</dbReference>
<dbReference type="SUPFAM" id="SSF53756">
    <property type="entry name" value="UDP-Glycosyltransferase/glycogen phosphorylase"/>
    <property type="match status" value="1"/>
</dbReference>
<dbReference type="RefSeq" id="WP_220231276.1">
    <property type="nucleotide sequence ID" value="NZ_JAICBX010000006.1"/>
</dbReference>
<evidence type="ECO:0000256" key="4">
    <source>
        <dbReference type="ARBA" id="ARBA00020902"/>
    </source>
</evidence>
<evidence type="ECO:0000313" key="12">
    <source>
        <dbReference type="EMBL" id="MBW8640451.1"/>
    </source>
</evidence>
<proteinExistence type="inferred from homology"/>
<keyword evidence="9" id="KW-0443">Lipid metabolism</keyword>
<dbReference type="AlphaFoldDB" id="A0AAE2ZQW2"/>
<dbReference type="PANTHER" id="PTHR30372:SF4">
    <property type="entry name" value="LIPID-A-DISACCHARIDE SYNTHASE, MITOCHONDRIAL-RELATED"/>
    <property type="match status" value="1"/>
</dbReference>
<evidence type="ECO:0000313" key="13">
    <source>
        <dbReference type="Proteomes" id="UP001196509"/>
    </source>
</evidence>
<dbReference type="InterPro" id="IPR003835">
    <property type="entry name" value="Glyco_trans_19"/>
</dbReference>
<comment type="similarity">
    <text evidence="2">Belongs to the LpxB family.</text>
</comment>
<dbReference type="GO" id="GO:0016020">
    <property type="term" value="C:membrane"/>
    <property type="evidence" value="ECO:0007669"/>
    <property type="project" value="GOC"/>
</dbReference>
<evidence type="ECO:0000256" key="11">
    <source>
        <dbReference type="NCBIfam" id="TIGR00215"/>
    </source>
</evidence>
<accession>A0AAE2ZQW2</accession>
<keyword evidence="6" id="KW-0441">Lipid A biosynthesis</keyword>
<comment type="caution">
    <text evidence="12">The sequence shown here is derived from an EMBL/GenBank/DDBJ whole genome shotgun (WGS) entry which is preliminary data.</text>
</comment>
<comment type="catalytic activity">
    <reaction evidence="10">
        <text>a lipid X + a UDP-2-N,3-O-bis[(3R)-3-hydroxyacyl]-alpha-D-glucosamine = a lipid A disaccharide + UDP + H(+)</text>
        <dbReference type="Rhea" id="RHEA:67828"/>
        <dbReference type="ChEBI" id="CHEBI:15378"/>
        <dbReference type="ChEBI" id="CHEBI:58223"/>
        <dbReference type="ChEBI" id="CHEBI:137748"/>
        <dbReference type="ChEBI" id="CHEBI:176338"/>
        <dbReference type="ChEBI" id="CHEBI:176343"/>
        <dbReference type="EC" id="2.4.1.182"/>
    </reaction>
</comment>
<dbReference type="PANTHER" id="PTHR30372">
    <property type="entry name" value="LIPID-A-DISACCHARIDE SYNTHASE"/>
    <property type="match status" value="1"/>
</dbReference>
<keyword evidence="13" id="KW-1185">Reference proteome</keyword>
<reference evidence="12" key="1">
    <citation type="submission" date="2021-08" db="EMBL/GenBank/DDBJ databases">
        <title>Hoeflea bacterium WL0058 sp. nov., isolated from the sediment.</title>
        <authorList>
            <person name="Wang L."/>
            <person name="Zhang D."/>
        </authorList>
    </citation>
    <scope>NUCLEOTIDE SEQUENCE</scope>
    <source>
        <strain evidence="12">WL0058</strain>
    </source>
</reference>
<evidence type="ECO:0000256" key="1">
    <source>
        <dbReference type="ARBA" id="ARBA00002056"/>
    </source>
</evidence>
<gene>
    <name evidence="12" type="primary">lpxB</name>
    <name evidence="12" type="ORF">K1W69_24885</name>
</gene>
<protein>
    <recommendedName>
        <fullName evidence="4 11">Lipid-A-disaccharide synthase</fullName>
        <ecNumber evidence="3 11">2.4.1.182</ecNumber>
    </recommendedName>
</protein>
<comment type="function">
    <text evidence="1">Condensation of UDP-2,3-diacylglucosamine and 2,3-diacylglucosamine-1-phosphate to form lipid A disaccharide, a precursor of lipid A, a phosphorylated glycolipid that anchors the lipopolysaccharide to the outer membrane of the cell.</text>
</comment>
<keyword evidence="5" id="KW-0444">Lipid biosynthesis</keyword>
<evidence type="ECO:0000256" key="10">
    <source>
        <dbReference type="ARBA" id="ARBA00048975"/>
    </source>
</evidence>
<dbReference type="GO" id="GO:0009245">
    <property type="term" value="P:lipid A biosynthetic process"/>
    <property type="evidence" value="ECO:0007669"/>
    <property type="project" value="UniProtKB-UniRule"/>
</dbReference>
<dbReference type="Gene3D" id="3.40.50.2000">
    <property type="entry name" value="Glycogen Phosphorylase B"/>
    <property type="match status" value="1"/>
</dbReference>
<dbReference type="Proteomes" id="UP001196509">
    <property type="component" value="Unassembled WGS sequence"/>
</dbReference>
<keyword evidence="8 12" id="KW-0808">Transferase</keyword>
<organism evidence="12 13">
    <name type="scientific">Flavimaribacter sediminis</name>
    <dbReference type="NCBI Taxonomy" id="2865987"/>
    <lineage>
        <taxon>Bacteria</taxon>
        <taxon>Pseudomonadati</taxon>
        <taxon>Pseudomonadota</taxon>
        <taxon>Alphaproteobacteria</taxon>
        <taxon>Hyphomicrobiales</taxon>
        <taxon>Rhizobiaceae</taxon>
        <taxon>Flavimaribacter</taxon>
    </lineage>
</organism>
<dbReference type="EC" id="2.4.1.182" evidence="3 11"/>
<dbReference type="Pfam" id="PF02684">
    <property type="entry name" value="LpxB"/>
    <property type="match status" value="1"/>
</dbReference>
<evidence type="ECO:0000256" key="3">
    <source>
        <dbReference type="ARBA" id="ARBA00012687"/>
    </source>
</evidence>